<dbReference type="InterPro" id="IPR001005">
    <property type="entry name" value="SANT/Myb"/>
</dbReference>
<feature type="compositionally biased region" description="Low complexity" evidence="4">
    <location>
        <begin position="202"/>
        <end position="213"/>
    </location>
</feature>
<feature type="domain" description="Bromo" evidence="5">
    <location>
        <begin position="276"/>
        <end position="346"/>
    </location>
</feature>
<evidence type="ECO:0000256" key="3">
    <source>
        <dbReference type="SAM" id="Coils"/>
    </source>
</evidence>
<dbReference type="Gene3D" id="1.20.920.10">
    <property type="entry name" value="Bromodomain-like"/>
    <property type="match status" value="1"/>
</dbReference>
<accession>A0A6J1CGL2</accession>
<evidence type="ECO:0000259" key="5">
    <source>
        <dbReference type="PROSITE" id="PS50014"/>
    </source>
</evidence>
<feature type="compositionally biased region" description="Basic residues" evidence="4">
    <location>
        <begin position="190"/>
        <end position="201"/>
    </location>
</feature>
<dbReference type="KEGG" id="mcha:111010637"/>
<keyword evidence="6" id="KW-1185">Reference proteome</keyword>
<dbReference type="CDD" id="cd00167">
    <property type="entry name" value="SANT"/>
    <property type="match status" value="1"/>
</dbReference>
<feature type="coiled-coil region" evidence="3">
    <location>
        <begin position="78"/>
        <end position="105"/>
    </location>
</feature>
<dbReference type="Proteomes" id="UP000504603">
    <property type="component" value="Unplaced"/>
</dbReference>
<dbReference type="PANTHER" id="PTHR37888:SF4">
    <property type="entry name" value="OS07G0565300 PROTEIN"/>
    <property type="match status" value="1"/>
</dbReference>
<sequence>MGTEAIERRWDTWEELLLGGAVLRHGTGDWNLVAAELRARIVRPYACTPEVCKAKYEDLQKRFVGCKAWYEELRRKRIMELRQALEHSEDSIGSLESKLEALKSRSGDKCVVNSCSRSESWGAVQKRTSNELSAGSFTQEIRTCSSLECEAAPLSAEEIEIKAEAEALQDKVSSIEKLRGILYGSQGGTVRKRRGKRKRKNCNTNSNSNCNSNRDVKEGSIGENNLSESPNPATVSQSCCNSFEPHGPSDANEACRSSAMDGVGVDVLMAAFNSVAQSKSASVFRRRLDSQKRGRYKKVIRQHLDIEAIRSRVTSHYITTLKELYRDLLLLANNALVFYSRNSREHQSAVLLRGIITSKFKKLFKNSSTVVPHNHHKQKTQIIDPVVKPRRSQPAKHNVSQKEGNLRDVKTQNGGRRRGNIANPHSSVGLPKKETSLGASTGKKGPGATRKAVVGTSKSERSATGTRGRKRGRTK</sequence>
<evidence type="ECO:0000313" key="7">
    <source>
        <dbReference type="RefSeq" id="XP_022139813.1"/>
    </source>
</evidence>
<dbReference type="PANTHER" id="PTHR37888">
    <property type="entry name" value="DNA-BINDING BROMODOMAIN-CONTAINING PROTEIN"/>
    <property type="match status" value="1"/>
</dbReference>
<evidence type="ECO:0000256" key="2">
    <source>
        <dbReference type="PROSITE-ProRule" id="PRU00035"/>
    </source>
</evidence>
<dbReference type="InterPro" id="IPR036427">
    <property type="entry name" value="Bromodomain-like_sf"/>
</dbReference>
<protein>
    <submittedName>
        <fullName evidence="7">Uncharacterized protein LOC111010637</fullName>
    </submittedName>
</protein>
<feature type="region of interest" description="Disordered" evidence="4">
    <location>
        <begin position="368"/>
        <end position="475"/>
    </location>
</feature>
<evidence type="ECO:0000256" key="4">
    <source>
        <dbReference type="SAM" id="MobiDB-lite"/>
    </source>
</evidence>
<gene>
    <name evidence="7" type="primary">LOC111010637</name>
</gene>
<evidence type="ECO:0000313" key="6">
    <source>
        <dbReference type="Proteomes" id="UP000504603"/>
    </source>
</evidence>
<dbReference type="RefSeq" id="XP_022139813.1">
    <property type="nucleotide sequence ID" value="XM_022284121.1"/>
</dbReference>
<proteinExistence type="predicted"/>
<dbReference type="Pfam" id="PF00439">
    <property type="entry name" value="Bromodomain"/>
    <property type="match status" value="1"/>
</dbReference>
<feature type="region of interest" description="Disordered" evidence="4">
    <location>
        <begin position="187"/>
        <end position="244"/>
    </location>
</feature>
<dbReference type="SUPFAM" id="SSF47370">
    <property type="entry name" value="Bromodomain"/>
    <property type="match status" value="1"/>
</dbReference>
<organism evidence="6 7">
    <name type="scientific">Momordica charantia</name>
    <name type="common">Bitter gourd</name>
    <name type="synonym">Balsam pear</name>
    <dbReference type="NCBI Taxonomy" id="3673"/>
    <lineage>
        <taxon>Eukaryota</taxon>
        <taxon>Viridiplantae</taxon>
        <taxon>Streptophyta</taxon>
        <taxon>Embryophyta</taxon>
        <taxon>Tracheophyta</taxon>
        <taxon>Spermatophyta</taxon>
        <taxon>Magnoliopsida</taxon>
        <taxon>eudicotyledons</taxon>
        <taxon>Gunneridae</taxon>
        <taxon>Pentapetalae</taxon>
        <taxon>rosids</taxon>
        <taxon>fabids</taxon>
        <taxon>Cucurbitales</taxon>
        <taxon>Cucurbitaceae</taxon>
        <taxon>Momordiceae</taxon>
        <taxon>Momordica</taxon>
    </lineage>
</organism>
<dbReference type="SMART" id="SM00297">
    <property type="entry name" value="BROMO"/>
    <property type="match status" value="1"/>
</dbReference>
<dbReference type="GeneID" id="111010637"/>
<dbReference type="AlphaFoldDB" id="A0A6J1CGL2"/>
<evidence type="ECO:0000256" key="1">
    <source>
        <dbReference type="ARBA" id="ARBA00023117"/>
    </source>
</evidence>
<keyword evidence="1 2" id="KW-0103">Bromodomain</keyword>
<dbReference type="PROSITE" id="PS50014">
    <property type="entry name" value="BROMODOMAIN_2"/>
    <property type="match status" value="1"/>
</dbReference>
<keyword evidence="3" id="KW-0175">Coiled coil</keyword>
<reference evidence="7" key="1">
    <citation type="submission" date="2025-08" db="UniProtKB">
        <authorList>
            <consortium name="RefSeq"/>
        </authorList>
    </citation>
    <scope>IDENTIFICATION</scope>
    <source>
        <strain evidence="7">OHB3-1</strain>
    </source>
</reference>
<feature type="compositionally biased region" description="Polar residues" evidence="4">
    <location>
        <begin position="222"/>
        <end position="241"/>
    </location>
</feature>
<name>A0A6J1CGL2_MOMCH</name>
<dbReference type="InterPro" id="IPR001487">
    <property type="entry name" value="Bromodomain"/>
</dbReference>
<dbReference type="OrthoDB" id="1742084at2759"/>